<protein>
    <submittedName>
        <fullName evidence="2">Uncharacterized protein</fullName>
    </submittedName>
</protein>
<evidence type="ECO:0000313" key="2">
    <source>
        <dbReference type="EMBL" id="SOZ59222.1"/>
    </source>
</evidence>
<sequence length="70" mass="7903">MTWRWPRATPVANAPKRVDFPVPFDPCSAASVTLDPKSRTPPWHCRRRLWLAAHLVTMPLAIYVPVGLSP</sequence>
<name>A0A375E0D7_9BURK</name>
<keyword evidence="1" id="KW-0812">Transmembrane</keyword>
<dbReference type="EMBL" id="OFTH01000018">
    <property type="protein sequence ID" value="SOZ59222.1"/>
    <property type="molecule type" value="Genomic_DNA"/>
</dbReference>
<proteinExistence type="predicted"/>
<gene>
    <name evidence="2" type="ORF">CBM2613_A250111</name>
</gene>
<reference evidence="2" key="1">
    <citation type="submission" date="2018-01" db="EMBL/GenBank/DDBJ databases">
        <authorList>
            <person name="Clerissi C."/>
        </authorList>
    </citation>
    <scope>NUCLEOTIDE SEQUENCE</scope>
    <source>
        <strain evidence="2">Cupriavidus taiwanensis STM 8556</strain>
    </source>
</reference>
<dbReference type="AlphaFoldDB" id="A0A375E0D7"/>
<dbReference type="Proteomes" id="UP000256952">
    <property type="component" value="Chromosome CBM2613_a"/>
</dbReference>
<keyword evidence="1" id="KW-1133">Transmembrane helix</keyword>
<organism evidence="2">
    <name type="scientific">Cupriavidus taiwanensis</name>
    <dbReference type="NCBI Taxonomy" id="164546"/>
    <lineage>
        <taxon>Bacteria</taxon>
        <taxon>Pseudomonadati</taxon>
        <taxon>Pseudomonadota</taxon>
        <taxon>Betaproteobacteria</taxon>
        <taxon>Burkholderiales</taxon>
        <taxon>Burkholderiaceae</taxon>
        <taxon>Cupriavidus</taxon>
    </lineage>
</organism>
<keyword evidence="1" id="KW-0472">Membrane</keyword>
<comment type="caution">
    <text evidence="2">The sequence shown here is derived from an EMBL/GenBank/DDBJ whole genome shotgun (WGS) entry which is preliminary data.</text>
</comment>
<feature type="transmembrane region" description="Helical" evidence="1">
    <location>
        <begin position="49"/>
        <end position="68"/>
    </location>
</feature>
<evidence type="ECO:0000256" key="1">
    <source>
        <dbReference type="SAM" id="Phobius"/>
    </source>
</evidence>
<accession>A0A375E0D7</accession>